<reference evidence="8" key="1">
    <citation type="submission" date="2019-06" db="EMBL/GenBank/DDBJ databases">
        <title>Gordonia isolated from sludge of a wastewater treatment plant.</title>
        <authorList>
            <person name="Tamura T."/>
            <person name="Aoyama K."/>
            <person name="Kang Y."/>
            <person name="Saito S."/>
            <person name="Akiyama N."/>
            <person name="Yazawa K."/>
            <person name="Gonoi T."/>
            <person name="Mikami Y."/>
        </authorList>
    </citation>
    <scope>NUCLEOTIDE SEQUENCE [LARGE SCALE GENOMIC DNA]</scope>
    <source>
        <strain evidence="8">NBRC 107696</strain>
    </source>
</reference>
<dbReference type="InterPro" id="IPR023908">
    <property type="entry name" value="xxxLxxG_rpt"/>
</dbReference>
<feature type="domain" description="ABC-2 type transporter transmembrane" evidence="6">
    <location>
        <begin position="26"/>
        <end position="166"/>
    </location>
</feature>
<dbReference type="NCBIfam" id="TIGR03061">
    <property type="entry name" value="pip_yhgE_Nterm"/>
    <property type="match status" value="1"/>
</dbReference>
<dbReference type="InterPro" id="IPR013525">
    <property type="entry name" value="ABC2_TM"/>
</dbReference>
<evidence type="ECO:0000256" key="1">
    <source>
        <dbReference type="ARBA" id="ARBA00004141"/>
    </source>
</evidence>
<keyword evidence="8" id="KW-1185">Reference proteome</keyword>
<feature type="transmembrane region" description="Helical" evidence="5">
    <location>
        <begin position="430"/>
        <end position="450"/>
    </location>
</feature>
<feature type="transmembrane region" description="Helical" evidence="5">
    <location>
        <begin position="590"/>
        <end position="608"/>
    </location>
</feature>
<organism evidence="7 8">
    <name type="scientific">Gordonia spumicola</name>
    <dbReference type="NCBI Taxonomy" id="589161"/>
    <lineage>
        <taxon>Bacteria</taxon>
        <taxon>Bacillati</taxon>
        <taxon>Actinomycetota</taxon>
        <taxon>Actinomycetes</taxon>
        <taxon>Mycobacteriales</taxon>
        <taxon>Gordoniaceae</taxon>
        <taxon>Gordonia</taxon>
    </lineage>
</organism>
<dbReference type="EMBL" id="BJOV01000002">
    <property type="protein sequence ID" value="GEE00586.1"/>
    <property type="molecule type" value="Genomic_DNA"/>
</dbReference>
<evidence type="ECO:0000256" key="5">
    <source>
        <dbReference type="SAM" id="Phobius"/>
    </source>
</evidence>
<dbReference type="Proteomes" id="UP000444960">
    <property type="component" value="Unassembled WGS sequence"/>
</dbReference>
<dbReference type="Gene3D" id="3.40.1710.10">
    <property type="entry name" value="abc type-2 transporter like domain"/>
    <property type="match status" value="1"/>
</dbReference>
<name>A0A7I9V5C0_9ACTN</name>
<protein>
    <submittedName>
        <fullName evidence="7">Membrane protein</fullName>
    </submittedName>
</protein>
<dbReference type="InterPro" id="IPR017500">
    <property type="entry name" value="Phage_infect_YhgE_N"/>
</dbReference>
<accession>A0A7I9V5C0</accession>
<dbReference type="Pfam" id="PF12698">
    <property type="entry name" value="ABC2_membrane_3"/>
    <property type="match status" value="1"/>
</dbReference>
<evidence type="ECO:0000256" key="2">
    <source>
        <dbReference type="ARBA" id="ARBA00022692"/>
    </source>
</evidence>
<comment type="caution">
    <text evidence="7">The sequence shown here is derived from an EMBL/GenBank/DDBJ whole genome shotgun (WGS) entry which is preliminary data.</text>
</comment>
<evidence type="ECO:0000313" key="8">
    <source>
        <dbReference type="Proteomes" id="UP000444960"/>
    </source>
</evidence>
<sequence length="625" mass="63491">MSDTTATSTGRRDSTSWHSRRLPRLILALLVVTPLALSALFMWVAWDPTDTLDEMPVALVNEDHAVHHAGTVLDAGGRLAETLVKSHAMKFEEVSRADAMRGLAEGDYYFAITIPSDFSATLASIGDTATAPALIDVVYNDRNTLLASSIGGRAMASITAAAVKSISASTVGTTVKGLATLGGGIEKAADGSTELHTGTSALADGTRSLAKGLTDKLAPGAHTAAAGGRRLADGTARLADGLASLQSGTQTLGDGATRLADGLEQLTGPLSTAELTRLLGSLERIVGPSDRAAVKRLEDLVAGIGALAPGSRELARQLTSSDADYRSGVDELVAGSARLDDGVTRLGSGLTELAEGVDTAAAGAVKLHDGAARLDDGAGRLASGLRDGSRSLPDLGDSVRQQSLASLLSTPVASTKTNPEPAHGFGPGSVPLLLTVLSALVPLIVSLCLRPLRATVADTRSVGVRAWLRRLFASALISLAVVAAIGTAVWTLVSPAPSPESPAAVMLIVAAATVMNSVVVGVLFAVAGYVAGAVASAAAIMVQLFSFGGVWMIETVPAPFRLLNPISPMTYVRDGLIAAFNGVNGVGSSLAAITAVTALLVVAALIAVRPTSDAFRSSGEAVSPG</sequence>
<dbReference type="AlphaFoldDB" id="A0A7I9V5C0"/>
<feature type="transmembrane region" description="Helical" evidence="5">
    <location>
        <begin position="471"/>
        <end position="493"/>
    </location>
</feature>
<feature type="transmembrane region" description="Helical" evidence="5">
    <location>
        <begin position="25"/>
        <end position="46"/>
    </location>
</feature>
<keyword evidence="2 5" id="KW-0812">Transmembrane</keyword>
<dbReference type="InterPro" id="IPR051328">
    <property type="entry name" value="T7SS_ABC-Transporter"/>
</dbReference>
<evidence type="ECO:0000259" key="6">
    <source>
        <dbReference type="Pfam" id="PF12698"/>
    </source>
</evidence>
<dbReference type="PANTHER" id="PTHR43077">
    <property type="entry name" value="TRANSPORT PERMEASE YVFS-RELATED"/>
    <property type="match status" value="1"/>
</dbReference>
<comment type="subcellular location">
    <subcellularLocation>
        <location evidence="1">Membrane</location>
        <topology evidence="1">Multi-pass membrane protein</topology>
    </subcellularLocation>
</comment>
<evidence type="ECO:0000256" key="4">
    <source>
        <dbReference type="ARBA" id="ARBA00023136"/>
    </source>
</evidence>
<keyword evidence="3 5" id="KW-1133">Transmembrane helix</keyword>
<keyword evidence="4 5" id="KW-0472">Membrane</keyword>
<evidence type="ECO:0000256" key="3">
    <source>
        <dbReference type="ARBA" id="ARBA00022989"/>
    </source>
</evidence>
<feature type="transmembrane region" description="Helical" evidence="5">
    <location>
        <begin position="533"/>
        <end position="553"/>
    </location>
</feature>
<dbReference type="PANTHER" id="PTHR43077:SF10">
    <property type="entry name" value="TRANSPORT PERMEASE PROTEIN"/>
    <property type="match status" value="1"/>
</dbReference>
<dbReference type="OrthoDB" id="9811483at2"/>
<dbReference type="GO" id="GO:0140359">
    <property type="term" value="F:ABC-type transporter activity"/>
    <property type="evidence" value="ECO:0007669"/>
    <property type="project" value="InterPro"/>
</dbReference>
<feature type="transmembrane region" description="Helical" evidence="5">
    <location>
        <begin position="505"/>
        <end position="526"/>
    </location>
</feature>
<dbReference type="RefSeq" id="WP_161894464.1">
    <property type="nucleotide sequence ID" value="NZ_BJOV01000002.1"/>
</dbReference>
<gene>
    <name evidence="7" type="ORF">nbrc107696_10320</name>
</gene>
<dbReference type="GO" id="GO:0016020">
    <property type="term" value="C:membrane"/>
    <property type="evidence" value="ECO:0007669"/>
    <property type="project" value="UniProtKB-SubCell"/>
</dbReference>
<proteinExistence type="predicted"/>
<evidence type="ECO:0000313" key="7">
    <source>
        <dbReference type="EMBL" id="GEE00586.1"/>
    </source>
</evidence>
<dbReference type="NCBIfam" id="TIGR03057">
    <property type="entry name" value="xxxLxxG_by_4"/>
    <property type="match status" value="3"/>
</dbReference>